<dbReference type="GO" id="GO:0008420">
    <property type="term" value="F:RNA polymerase II CTD heptapeptide repeat phosphatase activity"/>
    <property type="evidence" value="ECO:0007669"/>
    <property type="project" value="UniProtKB-UniRule"/>
</dbReference>
<dbReference type="EC" id="3.1.3.16" evidence="12"/>
<gene>
    <name evidence="15" type="ORF">GUITHDRAFT_144924</name>
</gene>
<dbReference type="STRING" id="905079.L1IMI9"/>
<accession>L1IMI9</accession>
<comment type="catalytic activity">
    <reaction evidence="9 12">
        <text>O-phospho-L-seryl-[protein] + H2O = L-seryl-[protein] + phosphate</text>
        <dbReference type="Rhea" id="RHEA:20629"/>
        <dbReference type="Rhea" id="RHEA-COMP:9863"/>
        <dbReference type="Rhea" id="RHEA-COMP:11604"/>
        <dbReference type="ChEBI" id="CHEBI:15377"/>
        <dbReference type="ChEBI" id="CHEBI:29999"/>
        <dbReference type="ChEBI" id="CHEBI:43474"/>
        <dbReference type="ChEBI" id="CHEBI:83421"/>
        <dbReference type="EC" id="3.1.3.16"/>
    </reaction>
</comment>
<evidence type="ECO:0000313" key="17">
    <source>
        <dbReference type="Proteomes" id="UP000011087"/>
    </source>
</evidence>
<evidence type="ECO:0000256" key="6">
    <source>
        <dbReference type="ARBA" id="ARBA00022833"/>
    </source>
</evidence>
<evidence type="ECO:0000256" key="13">
    <source>
        <dbReference type="SAM" id="MobiDB-lite"/>
    </source>
</evidence>
<evidence type="ECO:0000256" key="1">
    <source>
        <dbReference type="ARBA" id="ARBA00004123"/>
    </source>
</evidence>
<keyword evidence="5 12" id="KW-0378">Hydrolase</keyword>
<dbReference type="GO" id="GO:0005634">
    <property type="term" value="C:nucleus"/>
    <property type="evidence" value="ECO:0007669"/>
    <property type="project" value="UniProtKB-SubCell"/>
</dbReference>
<evidence type="ECO:0000256" key="10">
    <source>
        <dbReference type="ARBA" id="ARBA00048336"/>
    </source>
</evidence>
<reference evidence="16" key="3">
    <citation type="submission" date="2015-06" db="UniProtKB">
        <authorList>
            <consortium name="EnsemblProtists"/>
        </authorList>
    </citation>
    <scope>IDENTIFICATION</scope>
</reference>
<dbReference type="eggNOG" id="KOG4780">
    <property type="taxonomic scope" value="Eukaryota"/>
</dbReference>
<dbReference type="Proteomes" id="UP000011087">
    <property type="component" value="Unassembled WGS sequence"/>
</dbReference>
<keyword evidence="17" id="KW-1185">Reference proteome</keyword>
<name>L1IMI9_GUITC</name>
<feature type="region of interest" description="Disordered" evidence="13">
    <location>
        <begin position="1"/>
        <end position="33"/>
    </location>
</feature>
<dbReference type="EnsemblProtists" id="EKX37488">
    <property type="protein sequence ID" value="EKX37488"/>
    <property type="gene ID" value="GUITHDRAFT_144924"/>
</dbReference>
<evidence type="ECO:0000313" key="15">
    <source>
        <dbReference type="EMBL" id="EKX37488.1"/>
    </source>
</evidence>
<dbReference type="GeneID" id="17294252"/>
<evidence type="ECO:0000256" key="8">
    <source>
        <dbReference type="ARBA" id="ARBA00023242"/>
    </source>
</evidence>
<keyword evidence="6 12" id="KW-0862">Zinc</keyword>
<keyword evidence="4 12" id="KW-0863">Zinc-finger</keyword>
<comment type="similarity">
    <text evidence="2 11 12">Belongs to the RPAP2 family.</text>
</comment>
<keyword evidence="8 12" id="KW-0539">Nucleus</keyword>
<dbReference type="PaxDb" id="55529-EKX37488"/>
<dbReference type="Pfam" id="PF04181">
    <property type="entry name" value="RPAP2_Rtr1"/>
    <property type="match status" value="1"/>
</dbReference>
<dbReference type="InterPro" id="IPR038534">
    <property type="entry name" value="Rtr1/RPAP2_sf"/>
</dbReference>
<feature type="domain" description="RTR1-type" evidence="14">
    <location>
        <begin position="84"/>
        <end position="178"/>
    </location>
</feature>
<dbReference type="AlphaFoldDB" id="L1IMI9"/>
<comment type="subcellular location">
    <subcellularLocation>
        <location evidence="1 12">Nucleus</location>
    </subcellularLocation>
</comment>
<evidence type="ECO:0000256" key="9">
    <source>
        <dbReference type="ARBA" id="ARBA00047761"/>
    </source>
</evidence>
<comment type="function">
    <text evidence="12">Putative RNA polymerase II subunit B1 C-terminal domain (CTD) phosphatase involved in RNA polymerase II transcription regulation.</text>
</comment>
<dbReference type="GO" id="GO:0043175">
    <property type="term" value="F:RNA polymerase core enzyme binding"/>
    <property type="evidence" value="ECO:0007669"/>
    <property type="project" value="UniProtKB-UniRule"/>
</dbReference>
<evidence type="ECO:0000256" key="11">
    <source>
        <dbReference type="PROSITE-ProRule" id="PRU00812"/>
    </source>
</evidence>
<sequence>MEVKERQEAETATSVLPRKGKKKGILKKAKPMTQEAAEKRKLLEEYRKKIESQLLAKVERERKVLVMCRRLFENDSVSLEELEETGEWISIQDYEDATKERALKGLCGYPLCHRSLQDASKPVGKSQILFERRTVSSVKGRKYFCSEGCGMASSIFKGSLQAYRPMKDVSEEMVRLRAPGLSSLTPVSSLFFP</sequence>
<evidence type="ECO:0000256" key="12">
    <source>
        <dbReference type="RuleBase" id="RU367080"/>
    </source>
</evidence>
<dbReference type="HOGENOM" id="CLU_1411248_0_0_1"/>
<dbReference type="KEGG" id="gtt:GUITHDRAFT_144924"/>
<dbReference type="OrthoDB" id="2590500at2759"/>
<feature type="compositionally biased region" description="Basic residues" evidence="13">
    <location>
        <begin position="18"/>
        <end position="30"/>
    </location>
</feature>
<keyword evidence="3 12" id="KW-0479">Metal-binding</keyword>
<dbReference type="EMBL" id="JH993058">
    <property type="protein sequence ID" value="EKX37488.1"/>
    <property type="molecule type" value="Genomic_DNA"/>
</dbReference>
<dbReference type="PROSITE" id="PS51479">
    <property type="entry name" value="ZF_RTR1"/>
    <property type="match status" value="1"/>
</dbReference>
<dbReference type="PANTHER" id="PTHR14732">
    <property type="entry name" value="RNA POLYMERASE II SUBUNIT B1 CTD PHOSPHATASE RPAP2-RELATED"/>
    <property type="match status" value="1"/>
</dbReference>
<evidence type="ECO:0000256" key="5">
    <source>
        <dbReference type="ARBA" id="ARBA00022801"/>
    </source>
</evidence>
<keyword evidence="7 12" id="KW-0904">Protein phosphatase</keyword>
<organism evidence="15">
    <name type="scientific">Guillardia theta (strain CCMP2712)</name>
    <name type="common">Cryptophyte</name>
    <dbReference type="NCBI Taxonomy" id="905079"/>
    <lineage>
        <taxon>Eukaryota</taxon>
        <taxon>Cryptophyceae</taxon>
        <taxon>Pyrenomonadales</taxon>
        <taxon>Geminigeraceae</taxon>
        <taxon>Guillardia</taxon>
    </lineage>
</organism>
<evidence type="ECO:0000256" key="2">
    <source>
        <dbReference type="ARBA" id="ARBA00005676"/>
    </source>
</evidence>
<evidence type="ECO:0000256" key="4">
    <source>
        <dbReference type="ARBA" id="ARBA00022771"/>
    </source>
</evidence>
<dbReference type="RefSeq" id="XP_005824468.1">
    <property type="nucleotide sequence ID" value="XM_005824411.1"/>
</dbReference>
<evidence type="ECO:0000256" key="3">
    <source>
        <dbReference type="ARBA" id="ARBA00022723"/>
    </source>
</evidence>
<protein>
    <recommendedName>
        <fullName evidence="12">RNA polymerase II subunit B1 CTD phosphatase RPAP2 homolog</fullName>
        <ecNumber evidence="12">3.1.3.16</ecNumber>
    </recommendedName>
</protein>
<comment type="catalytic activity">
    <reaction evidence="10 12">
        <text>O-phospho-L-threonyl-[protein] + H2O = L-threonyl-[protein] + phosphate</text>
        <dbReference type="Rhea" id="RHEA:47004"/>
        <dbReference type="Rhea" id="RHEA-COMP:11060"/>
        <dbReference type="Rhea" id="RHEA-COMP:11605"/>
        <dbReference type="ChEBI" id="CHEBI:15377"/>
        <dbReference type="ChEBI" id="CHEBI:30013"/>
        <dbReference type="ChEBI" id="CHEBI:43474"/>
        <dbReference type="ChEBI" id="CHEBI:61977"/>
        <dbReference type="EC" id="3.1.3.16"/>
    </reaction>
</comment>
<dbReference type="InterPro" id="IPR039693">
    <property type="entry name" value="Rtr1/RPAP2"/>
</dbReference>
<proteinExistence type="inferred from homology"/>
<dbReference type="GO" id="GO:0005737">
    <property type="term" value="C:cytoplasm"/>
    <property type="evidence" value="ECO:0007669"/>
    <property type="project" value="TreeGrafter"/>
</dbReference>
<evidence type="ECO:0000256" key="7">
    <source>
        <dbReference type="ARBA" id="ARBA00022912"/>
    </source>
</evidence>
<dbReference type="Gene3D" id="1.25.40.820">
    <property type="match status" value="1"/>
</dbReference>
<evidence type="ECO:0000313" key="16">
    <source>
        <dbReference type="EnsemblProtists" id="EKX37488"/>
    </source>
</evidence>
<evidence type="ECO:0000259" key="14">
    <source>
        <dbReference type="PROSITE" id="PS51479"/>
    </source>
</evidence>
<reference evidence="17" key="2">
    <citation type="submission" date="2012-11" db="EMBL/GenBank/DDBJ databases">
        <authorList>
            <person name="Kuo A."/>
            <person name="Curtis B.A."/>
            <person name="Tanifuji G."/>
            <person name="Burki F."/>
            <person name="Gruber A."/>
            <person name="Irimia M."/>
            <person name="Maruyama S."/>
            <person name="Arias M.C."/>
            <person name="Ball S.G."/>
            <person name="Gile G.H."/>
            <person name="Hirakawa Y."/>
            <person name="Hopkins J.F."/>
            <person name="Rensing S.A."/>
            <person name="Schmutz J."/>
            <person name="Symeonidi A."/>
            <person name="Elias M."/>
            <person name="Eveleigh R.J."/>
            <person name="Herman E.K."/>
            <person name="Klute M.J."/>
            <person name="Nakayama T."/>
            <person name="Obornik M."/>
            <person name="Reyes-Prieto A."/>
            <person name="Armbrust E.V."/>
            <person name="Aves S.J."/>
            <person name="Beiko R.G."/>
            <person name="Coutinho P."/>
            <person name="Dacks J.B."/>
            <person name="Durnford D.G."/>
            <person name="Fast N.M."/>
            <person name="Green B.R."/>
            <person name="Grisdale C."/>
            <person name="Hempe F."/>
            <person name="Henrissat B."/>
            <person name="Hoppner M.P."/>
            <person name="Ishida K.-I."/>
            <person name="Kim E."/>
            <person name="Koreny L."/>
            <person name="Kroth P.G."/>
            <person name="Liu Y."/>
            <person name="Malik S.-B."/>
            <person name="Maier U.G."/>
            <person name="McRose D."/>
            <person name="Mock T."/>
            <person name="Neilson J.A."/>
            <person name="Onodera N.T."/>
            <person name="Poole A.M."/>
            <person name="Pritham E.J."/>
            <person name="Richards T.A."/>
            <person name="Rocap G."/>
            <person name="Roy S.W."/>
            <person name="Sarai C."/>
            <person name="Schaack S."/>
            <person name="Shirato S."/>
            <person name="Slamovits C.H."/>
            <person name="Spencer D.F."/>
            <person name="Suzuki S."/>
            <person name="Worden A.Z."/>
            <person name="Zauner S."/>
            <person name="Barry K."/>
            <person name="Bell C."/>
            <person name="Bharti A.K."/>
            <person name="Crow J.A."/>
            <person name="Grimwood J."/>
            <person name="Kramer R."/>
            <person name="Lindquist E."/>
            <person name="Lucas S."/>
            <person name="Salamov A."/>
            <person name="McFadden G.I."/>
            <person name="Lane C.E."/>
            <person name="Keeling P.J."/>
            <person name="Gray M.W."/>
            <person name="Grigoriev I.V."/>
            <person name="Archibald J.M."/>
        </authorList>
    </citation>
    <scope>NUCLEOTIDE SEQUENCE</scope>
    <source>
        <strain evidence="17">CCMP2712</strain>
    </source>
</reference>
<reference evidence="15 17" key="1">
    <citation type="journal article" date="2012" name="Nature">
        <title>Algal genomes reveal evolutionary mosaicism and the fate of nucleomorphs.</title>
        <authorList>
            <consortium name="DOE Joint Genome Institute"/>
            <person name="Curtis B.A."/>
            <person name="Tanifuji G."/>
            <person name="Burki F."/>
            <person name="Gruber A."/>
            <person name="Irimia M."/>
            <person name="Maruyama S."/>
            <person name="Arias M.C."/>
            <person name="Ball S.G."/>
            <person name="Gile G.H."/>
            <person name="Hirakawa Y."/>
            <person name="Hopkins J.F."/>
            <person name="Kuo A."/>
            <person name="Rensing S.A."/>
            <person name="Schmutz J."/>
            <person name="Symeonidi A."/>
            <person name="Elias M."/>
            <person name="Eveleigh R.J."/>
            <person name="Herman E.K."/>
            <person name="Klute M.J."/>
            <person name="Nakayama T."/>
            <person name="Obornik M."/>
            <person name="Reyes-Prieto A."/>
            <person name="Armbrust E.V."/>
            <person name="Aves S.J."/>
            <person name="Beiko R.G."/>
            <person name="Coutinho P."/>
            <person name="Dacks J.B."/>
            <person name="Durnford D.G."/>
            <person name="Fast N.M."/>
            <person name="Green B.R."/>
            <person name="Grisdale C.J."/>
            <person name="Hempel F."/>
            <person name="Henrissat B."/>
            <person name="Hoppner M.P."/>
            <person name="Ishida K."/>
            <person name="Kim E."/>
            <person name="Koreny L."/>
            <person name="Kroth P.G."/>
            <person name="Liu Y."/>
            <person name="Malik S.B."/>
            <person name="Maier U.G."/>
            <person name="McRose D."/>
            <person name="Mock T."/>
            <person name="Neilson J.A."/>
            <person name="Onodera N.T."/>
            <person name="Poole A.M."/>
            <person name="Pritham E.J."/>
            <person name="Richards T.A."/>
            <person name="Rocap G."/>
            <person name="Roy S.W."/>
            <person name="Sarai C."/>
            <person name="Schaack S."/>
            <person name="Shirato S."/>
            <person name="Slamovits C.H."/>
            <person name="Spencer D.F."/>
            <person name="Suzuki S."/>
            <person name="Worden A.Z."/>
            <person name="Zauner S."/>
            <person name="Barry K."/>
            <person name="Bell C."/>
            <person name="Bharti A.K."/>
            <person name="Crow J.A."/>
            <person name="Grimwood J."/>
            <person name="Kramer R."/>
            <person name="Lindquist E."/>
            <person name="Lucas S."/>
            <person name="Salamov A."/>
            <person name="McFadden G.I."/>
            <person name="Lane C.E."/>
            <person name="Keeling P.J."/>
            <person name="Gray M.W."/>
            <person name="Grigoriev I.V."/>
            <person name="Archibald J.M."/>
        </authorList>
    </citation>
    <scope>NUCLEOTIDE SEQUENCE</scope>
    <source>
        <strain evidence="15 17">CCMP2712</strain>
    </source>
</reference>
<dbReference type="InterPro" id="IPR007308">
    <property type="entry name" value="Rtr1/RPAP2_dom"/>
</dbReference>
<dbReference type="PANTHER" id="PTHR14732:SF0">
    <property type="entry name" value="RNA POLYMERASE II SUBUNIT B1 CTD PHOSPHATASE RPAP2-RELATED"/>
    <property type="match status" value="1"/>
</dbReference>
<dbReference type="GO" id="GO:0008270">
    <property type="term" value="F:zinc ion binding"/>
    <property type="evidence" value="ECO:0007669"/>
    <property type="project" value="UniProtKB-KW"/>
</dbReference>